<dbReference type="SUPFAM" id="SSF81383">
    <property type="entry name" value="F-box domain"/>
    <property type="match status" value="1"/>
</dbReference>
<dbReference type="InterPro" id="IPR050796">
    <property type="entry name" value="SCF_F-box_component"/>
</dbReference>
<organism evidence="3 4">
    <name type="scientific">Trifolium subterraneum</name>
    <name type="common">Subterranean clover</name>
    <dbReference type="NCBI Taxonomy" id="3900"/>
    <lineage>
        <taxon>Eukaryota</taxon>
        <taxon>Viridiplantae</taxon>
        <taxon>Streptophyta</taxon>
        <taxon>Embryophyta</taxon>
        <taxon>Tracheophyta</taxon>
        <taxon>Spermatophyta</taxon>
        <taxon>Magnoliopsida</taxon>
        <taxon>eudicotyledons</taxon>
        <taxon>Gunneridae</taxon>
        <taxon>Pentapetalae</taxon>
        <taxon>rosids</taxon>
        <taxon>fabids</taxon>
        <taxon>Fabales</taxon>
        <taxon>Fabaceae</taxon>
        <taxon>Papilionoideae</taxon>
        <taxon>50 kb inversion clade</taxon>
        <taxon>NPAAA clade</taxon>
        <taxon>Hologalegina</taxon>
        <taxon>IRL clade</taxon>
        <taxon>Trifolieae</taxon>
        <taxon>Trifolium</taxon>
    </lineage>
</organism>
<dbReference type="InterPro" id="IPR006527">
    <property type="entry name" value="F-box-assoc_dom_typ1"/>
</dbReference>
<proteinExistence type="predicted"/>
<accession>A0A2Z6LP62</accession>
<dbReference type="Proteomes" id="UP000242715">
    <property type="component" value="Unassembled WGS sequence"/>
</dbReference>
<sequence>MAPSSDADEPNDVALSDPVTEDTTAPKKRSLISSTVTLTLPLPTLPFELIVEILSKLPMKSLMQFQCVCKSWKSLISDPKFAKKHLRVSTKHHHFISTFPNSVMSYPLTSLFTDVTAIQLEYPLTQQYRRFERIVGTCNGILCFQIDHDSVILWNPSIRKFTKLPCLDETPRLMYEYHYEFSFGYDHSSDSYKVVAIVYFINGNRVLKTLVKVQTLGTNSWRTIQDSPSGIFGEVSLGKFVCGTINWLAYRDMISSWNIISLDLEKESYLEIVQPDYGGVILTSLELGELRDCLCIFSRSDTFTDIWLMKEYGNKESWIKLFRVPDIRDFGYNPSVCAIYVSEDDQVLLEIESELFVYNSRDGTFKDLDIQNTNYVTRAQIYHESLISPCF</sequence>
<dbReference type="PANTHER" id="PTHR31672:SF13">
    <property type="entry name" value="F-BOX PROTEIN CPR30-LIKE"/>
    <property type="match status" value="1"/>
</dbReference>
<evidence type="ECO:0000313" key="4">
    <source>
        <dbReference type="Proteomes" id="UP000242715"/>
    </source>
</evidence>
<feature type="compositionally biased region" description="Acidic residues" evidence="1">
    <location>
        <begin position="1"/>
        <end position="11"/>
    </location>
</feature>
<dbReference type="OrthoDB" id="591557at2759"/>
<dbReference type="AlphaFoldDB" id="A0A2Z6LP62"/>
<dbReference type="PANTHER" id="PTHR31672">
    <property type="entry name" value="BNACNNG10540D PROTEIN"/>
    <property type="match status" value="1"/>
</dbReference>
<evidence type="ECO:0000259" key="2">
    <source>
        <dbReference type="PROSITE" id="PS50181"/>
    </source>
</evidence>
<keyword evidence="4" id="KW-1185">Reference proteome</keyword>
<dbReference type="Pfam" id="PF07734">
    <property type="entry name" value="FBA_1"/>
    <property type="match status" value="1"/>
</dbReference>
<protein>
    <recommendedName>
        <fullName evidence="2">F-box domain-containing protein</fullName>
    </recommendedName>
</protein>
<dbReference type="InterPro" id="IPR017451">
    <property type="entry name" value="F-box-assoc_interact_dom"/>
</dbReference>
<gene>
    <name evidence="3" type="ORF">TSUD_381740</name>
</gene>
<feature type="domain" description="F-box" evidence="2">
    <location>
        <begin position="39"/>
        <end position="85"/>
    </location>
</feature>
<dbReference type="InterPro" id="IPR001810">
    <property type="entry name" value="F-box_dom"/>
</dbReference>
<feature type="region of interest" description="Disordered" evidence="1">
    <location>
        <begin position="1"/>
        <end position="22"/>
    </location>
</feature>
<dbReference type="NCBIfam" id="TIGR01640">
    <property type="entry name" value="F_box_assoc_1"/>
    <property type="match status" value="1"/>
</dbReference>
<reference evidence="4" key="1">
    <citation type="journal article" date="2017" name="Front. Plant Sci.">
        <title>Climate Clever Clovers: New Paradigm to Reduce the Environmental Footprint of Ruminants by Breeding Low Methanogenic Forages Utilizing Haplotype Variation.</title>
        <authorList>
            <person name="Kaur P."/>
            <person name="Appels R."/>
            <person name="Bayer P.E."/>
            <person name="Keeble-Gagnere G."/>
            <person name="Wang J."/>
            <person name="Hirakawa H."/>
            <person name="Shirasawa K."/>
            <person name="Vercoe P."/>
            <person name="Stefanova K."/>
            <person name="Durmic Z."/>
            <person name="Nichols P."/>
            <person name="Revell C."/>
            <person name="Isobe S.N."/>
            <person name="Edwards D."/>
            <person name="Erskine W."/>
        </authorList>
    </citation>
    <scope>NUCLEOTIDE SEQUENCE [LARGE SCALE GENOMIC DNA]</scope>
    <source>
        <strain evidence="4">cv. Daliak</strain>
    </source>
</reference>
<dbReference type="Gene3D" id="1.20.1280.50">
    <property type="match status" value="1"/>
</dbReference>
<dbReference type="SMART" id="SM00256">
    <property type="entry name" value="FBOX"/>
    <property type="match status" value="1"/>
</dbReference>
<dbReference type="CDD" id="cd22157">
    <property type="entry name" value="F-box_AtFBW1-like"/>
    <property type="match status" value="1"/>
</dbReference>
<dbReference type="Pfam" id="PF00646">
    <property type="entry name" value="F-box"/>
    <property type="match status" value="1"/>
</dbReference>
<evidence type="ECO:0000313" key="3">
    <source>
        <dbReference type="EMBL" id="GAU20082.1"/>
    </source>
</evidence>
<dbReference type="InterPro" id="IPR036047">
    <property type="entry name" value="F-box-like_dom_sf"/>
</dbReference>
<dbReference type="PROSITE" id="PS50181">
    <property type="entry name" value="FBOX"/>
    <property type="match status" value="1"/>
</dbReference>
<evidence type="ECO:0000256" key="1">
    <source>
        <dbReference type="SAM" id="MobiDB-lite"/>
    </source>
</evidence>
<name>A0A2Z6LP62_TRISU</name>
<dbReference type="EMBL" id="DF973208">
    <property type="protein sequence ID" value="GAU20082.1"/>
    <property type="molecule type" value="Genomic_DNA"/>
</dbReference>